<dbReference type="SUPFAM" id="SSF56112">
    <property type="entry name" value="Protein kinase-like (PK-like)"/>
    <property type="match status" value="1"/>
</dbReference>
<feature type="binding site" evidence="3">
    <location>
        <position position="47"/>
    </location>
    <ligand>
        <name>ATP</name>
        <dbReference type="ChEBI" id="CHEBI:30616"/>
    </ligand>
</feature>
<accession>A0ABR2K7W3</accession>
<keyword evidence="5" id="KW-0808">Transferase</keyword>
<keyword evidence="1 3" id="KW-0547">Nucleotide-binding</keyword>
<reference evidence="5 6" key="1">
    <citation type="submission" date="2024-04" db="EMBL/GenBank/DDBJ databases">
        <title>Tritrichomonas musculus Genome.</title>
        <authorList>
            <person name="Alves-Ferreira E."/>
            <person name="Grigg M."/>
            <person name="Lorenzi H."/>
            <person name="Galac M."/>
        </authorList>
    </citation>
    <scope>NUCLEOTIDE SEQUENCE [LARGE SCALE GENOMIC DNA]</scope>
    <source>
        <strain evidence="5 6">EAF2021</strain>
    </source>
</reference>
<dbReference type="PANTHER" id="PTHR24346">
    <property type="entry name" value="MAP/MICROTUBULE AFFINITY-REGULATING KINASE"/>
    <property type="match status" value="1"/>
</dbReference>
<evidence type="ECO:0000313" key="5">
    <source>
        <dbReference type="EMBL" id="KAK8887227.1"/>
    </source>
</evidence>
<keyword evidence="5" id="KW-0418">Kinase</keyword>
<dbReference type="EMBL" id="JAPFFF010000006">
    <property type="protein sequence ID" value="KAK8887227.1"/>
    <property type="molecule type" value="Genomic_DNA"/>
</dbReference>
<dbReference type="PROSITE" id="PS00108">
    <property type="entry name" value="PROTEIN_KINASE_ST"/>
    <property type="match status" value="1"/>
</dbReference>
<dbReference type="InterPro" id="IPR017441">
    <property type="entry name" value="Protein_kinase_ATP_BS"/>
</dbReference>
<feature type="domain" description="Protein kinase" evidence="4">
    <location>
        <begin position="10"/>
        <end position="259"/>
    </location>
</feature>
<dbReference type="Pfam" id="PF00069">
    <property type="entry name" value="Pkinase"/>
    <property type="match status" value="1"/>
</dbReference>
<protein>
    <submittedName>
        <fullName evidence="5">Serine/threonine-protein kinase brsk1</fullName>
    </submittedName>
</protein>
<dbReference type="SMART" id="SM00220">
    <property type="entry name" value="S_TKc"/>
    <property type="match status" value="1"/>
</dbReference>
<organism evidence="5 6">
    <name type="scientific">Tritrichomonas musculus</name>
    <dbReference type="NCBI Taxonomy" id="1915356"/>
    <lineage>
        <taxon>Eukaryota</taxon>
        <taxon>Metamonada</taxon>
        <taxon>Parabasalia</taxon>
        <taxon>Tritrichomonadida</taxon>
        <taxon>Tritrichomonadidae</taxon>
        <taxon>Tritrichomonas</taxon>
    </lineage>
</organism>
<dbReference type="InterPro" id="IPR008271">
    <property type="entry name" value="Ser/Thr_kinase_AS"/>
</dbReference>
<evidence type="ECO:0000256" key="3">
    <source>
        <dbReference type="PROSITE-ProRule" id="PRU10141"/>
    </source>
</evidence>
<dbReference type="Gene3D" id="1.10.510.10">
    <property type="entry name" value="Transferase(Phosphotransferase) domain 1"/>
    <property type="match status" value="1"/>
</dbReference>
<sequence length="529" mass="60310">MKTQKKIGNYIIEKTLGAGATGKVKLACSIQTEQHVAIKIIKKSIFKNQPSLHQKILREIALMRLIDHPSILGLIEVIESENCIYLVEQYASKGSLFDMIQSLSVPQAFNYFRQIIYGLEYLHMHGICHRDLKPENILLDYANQVLIADFGFACWMPDNIAHTSCGSPHYAAPEVTKGISYDGCAADVWSSGVILYAMLTGSLPFDDESIRKTIKKIRKGKFHLPSNLDLNIQDLIKRILTVDPTRRITIEQIKEHPATQIGLPINYILPTPFPLPKLSNPIIITAENELILDSLNHIGFRDREQLIKQLQSTLPNMAKVFFLMLTEPFDPDTLPWGQTLISKRSSDEQLFFEHPFVFPVDYDALLEDPFEVKSPPSCSSPIGNSLTIYNSDWVPTPMPIIYEQEQNVRNLVMTMPSLMTSLQTFFTSNNYDWFHPNDRNIVVRYSMAPIYINLQGIFNENGTTINLCIKMIRGTAEDFFSFFEMIRNMLSSEIKIVSDKELDDFNTLDHTQKNIIGEDYSPDQNCNPM</sequence>
<name>A0ABR2K7W3_9EUKA</name>
<keyword evidence="2 3" id="KW-0067">ATP-binding</keyword>
<keyword evidence="6" id="KW-1185">Reference proteome</keyword>
<evidence type="ECO:0000313" key="6">
    <source>
        <dbReference type="Proteomes" id="UP001470230"/>
    </source>
</evidence>
<dbReference type="InterPro" id="IPR011009">
    <property type="entry name" value="Kinase-like_dom_sf"/>
</dbReference>
<gene>
    <name evidence="5" type="ORF">M9Y10_038265</name>
</gene>
<evidence type="ECO:0000256" key="1">
    <source>
        <dbReference type="ARBA" id="ARBA00022741"/>
    </source>
</evidence>
<dbReference type="InterPro" id="IPR000719">
    <property type="entry name" value="Prot_kinase_dom"/>
</dbReference>
<proteinExistence type="predicted"/>
<dbReference type="GO" id="GO:0016301">
    <property type="term" value="F:kinase activity"/>
    <property type="evidence" value="ECO:0007669"/>
    <property type="project" value="UniProtKB-KW"/>
</dbReference>
<evidence type="ECO:0000259" key="4">
    <source>
        <dbReference type="PROSITE" id="PS50011"/>
    </source>
</evidence>
<dbReference type="PANTHER" id="PTHR24346:SF110">
    <property type="entry name" value="NON-SPECIFIC SERINE_THREONINE PROTEIN KINASE"/>
    <property type="match status" value="1"/>
</dbReference>
<dbReference type="PROSITE" id="PS00107">
    <property type="entry name" value="PROTEIN_KINASE_ATP"/>
    <property type="match status" value="1"/>
</dbReference>
<evidence type="ECO:0000256" key="2">
    <source>
        <dbReference type="ARBA" id="ARBA00022840"/>
    </source>
</evidence>
<comment type="caution">
    <text evidence="5">The sequence shown here is derived from an EMBL/GenBank/DDBJ whole genome shotgun (WGS) entry which is preliminary data.</text>
</comment>
<dbReference type="PROSITE" id="PS50011">
    <property type="entry name" value="PROTEIN_KINASE_DOM"/>
    <property type="match status" value="1"/>
</dbReference>
<dbReference type="Proteomes" id="UP001470230">
    <property type="component" value="Unassembled WGS sequence"/>
</dbReference>